<dbReference type="Proteomes" id="UP001160301">
    <property type="component" value="Unassembled WGS sequence"/>
</dbReference>
<evidence type="ECO:0000313" key="1">
    <source>
        <dbReference type="EMBL" id="MDI1436324.1"/>
    </source>
</evidence>
<dbReference type="InterPro" id="IPR043767">
    <property type="entry name" value="DUF5713"/>
</dbReference>
<accession>A0ABT6P6U4</accession>
<dbReference type="RefSeq" id="WP_136972294.1">
    <property type="nucleotide sequence ID" value="NZ_JARZHI010000078.1"/>
</dbReference>
<dbReference type="Pfam" id="PF18977">
    <property type="entry name" value="DUF5713"/>
    <property type="match status" value="1"/>
</dbReference>
<evidence type="ECO:0000313" key="2">
    <source>
        <dbReference type="Proteomes" id="UP001160301"/>
    </source>
</evidence>
<organism evidence="1 2">
    <name type="scientific">Polyangium sorediatum</name>
    <dbReference type="NCBI Taxonomy" id="889274"/>
    <lineage>
        <taxon>Bacteria</taxon>
        <taxon>Pseudomonadati</taxon>
        <taxon>Myxococcota</taxon>
        <taxon>Polyangia</taxon>
        <taxon>Polyangiales</taxon>
        <taxon>Polyangiaceae</taxon>
        <taxon>Polyangium</taxon>
    </lineage>
</organism>
<name>A0ABT6P6U4_9BACT</name>
<dbReference type="EMBL" id="JARZHI010000078">
    <property type="protein sequence ID" value="MDI1436324.1"/>
    <property type="molecule type" value="Genomic_DNA"/>
</dbReference>
<protein>
    <submittedName>
        <fullName evidence="1">DUF5713 family protein</fullName>
    </submittedName>
</protein>
<gene>
    <name evidence="1" type="ORF">QHF89_42865</name>
</gene>
<comment type="caution">
    <text evidence="1">The sequence shown here is derived from an EMBL/GenBank/DDBJ whole genome shotgun (WGS) entry which is preliminary data.</text>
</comment>
<proteinExistence type="predicted"/>
<keyword evidence="2" id="KW-1185">Reference proteome</keyword>
<reference evidence="1 2" key="1">
    <citation type="submission" date="2023-04" db="EMBL/GenBank/DDBJ databases">
        <title>The genome sequence of Polyangium sorediatum DSM14670.</title>
        <authorList>
            <person name="Zhang X."/>
        </authorList>
    </citation>
    <scope>NUCLEOTIDE SEQUENCE [LARGE SCALE GENOMIC DNA]</scope>
    <source>
        <strain evidence="1 2">DSM 14670</strain>
    </source>
</reference>
<sequence length="111" mass="12722">MTIKNETVKQRKFLKSMIDDSYYPKHLVEKGQRLLVALAERIETEAPKGNAVYALTHATTEAFNDLQEEFFEAESEIETMAREAIAEDIGFLLGAYGYEFDIEEAIAPRDW</sequence>